<feature type="transmembrane region" description="Helical" evidence="1">
    <location>
        <begin position="156"/>
        <end position="173"/>
    </location>
</feature>
<feature type="transmembrane region" description="Helical" evidence="1">
    <location>
        <begin position="414"/>
        <end position="434"/>
    </location>
</feature>
<sequence>MNSVIKNTAASLGEALAEGAVIVPNIIFAGLLYQHYGQYHFLLPFVLLYSFEKAGVFAIQGFGELKNPYKVLRYSLLLAILGTCLCLFGDFSFLFWELGAVLIGLGLANYKALFKTIKSMLKEKNEWSYKRTIIMAYLILGIIISLFLYFRHTSITLVFAFFLLMLLTSYAFICQLEQEANLSQQVPFERKRNAYLHFFPAIGMLLFSFFTRLLKQTANTNYALYIGLSLCLFIIIGLLFKPLHFSQQALLTLWFGAARNFLVIYSLIYFIAIDKLYMVGLSYIMLVLGLMLSMTSRKKLQQIINPSYFTIVCLLASTASFLLLLWPSAYLLGILLSSAFIASGNHVILQEFTRDETLPLLERRITHSKFYGLGAIIQQFILLLTLIGISWKQHQYSALSAYAFSSNVKNLETIFFYTRVTCLVFIGIAGIGLIKRSLSYIANNNQKRTNS</sequence>
<keyword evidence="1" id="KW-0812">Transmembrane</keyword>
<feature type="transmembrane region" description="Helical" evidence="1">
    <location>
        <begin position="71"/>
        <end position="88"/>
    </location>
</feature>
<feature type="transmembrane region" description="Helical" evidence="1">
    <location>
        <begin position="39"/>
        <end position="59"/>
    </location>
</feature>
<feature type="transmembrane region" description="Helical" evidence="1">
    <location>
        <begin position="12"/>
        <end position="33"/>
    </location>
</feature>
<feature type="transmembrane region" description="Helical" evidence="1">
    <location>
        <begin position="222"/>
        <end position="240"/>
    </location>
</feature>
<feature type="transmembrane region" description="Helical" evidence="1">
    <location>
        <begin position="307"/>
        <end position="324"/>
    </location>
</feature>
<dbReference type="EMBL" id="AHSR01000039">
    <property type="protein sequence ID" value="EMC22747.1"/>
    <property type="molecule type" value="Genomic_DNA"/>
</dbReference>
<keyword evidence="1" id="KW-0472">Membrane</keyword>
<feature type="transmembrane region" description="Helical" evidence="1">
    <location>
        <begin position="252"/>
        <end position="271"/>
    </location>
</feature>
<organism evidence="2 3">
    <name type="scientific">Streptococcus mutans SM6</name>
    <dbReference type="NCBI Taxonomy" id="857119"/>
    <lineage>
        <taxon>Bacteria</taxon>
        <taxon>Bacillati</taxon>
        <taxon>Bacillota</taxon>
        <taxon>Bacilli</taxon>
        <taxon>Lactobacillales</taxon>
        <taxon>Streptococcaceae</taxon>
        <taxon>Streptococcus</taxon>
    </lineage>
</organism>
<name>A0A829BL08_STRMG</name>
<dbReference type="Proteomes" id="UP000011676">
    <property type="component" value="Unassembled WGS sequence"/>
</dbReference>
<proteinExistence type="predicted"/>
<protein>
    <recommendedName>
        <fullName evidence="4">MFS transporter</fullName>
    </recommendedName>
</protein>
<accession>A0A829BL08</accession>
<feature type="transmembrane region" description="Helical" evidence="1">
    <location>
        <begin position="133"/>
        <end position="150"/>
    </location>
</feature>
<dbReference type="AlphaFoldDB" id="A0A829BL08"/>
<reference evidence="2 3" key="1">
    <citation type="journal article" date="2013" name="Mol. Biol. Evol.">
        <title>Evolutionary and population genomics of the cavity causing bacteria Streptococcus mutans.</title>
        <authorList>
            <person name="Cornejo O.E."/>
            <person name="Lefebure T."/>
            <person name="Pavinski Bitar P.D."/>
            <person name="Lang P."/>
            <person name="Richards V.P."/>
            <person name="Eilertson K."/>
            <person name="Do T."/>
            <person name="Beighton D."/>
            <person name="Zeng L."/>
            <person name="Ahn S.J."/>
            <person name="Burne R.A."/>
            <person name="Siepel A."/>
            <person name="Bustamante C.D."/>
            <person name="Stanhope M.J."/>
        </authorList>
    </citation>
    <scope>NUCLEOTIDE SEQUENCE [LARGE SCALE GENOMIC DNA]</scope>
    <source>
        <strain evidence="2 3">SM6</strain>
    </source>
</reference>
<evidence type="ECO:0000313" key="2">
    <source>
        <dbReference type="EMBL" id="EMC22747.1"/>
    </source>
</evidence>
<comment type="caution">
    <text evidence="2">The sequence shown here is derived from an EMBL/GenBank/DDBJ whole genome shotgun (WGS) entry which is preliminary data.</text>
</comment>
<evidence type="ECO:0008006" key="4">
    <source>
        <dbReference type="Google" id="ProtNLM"/>
    </source>
</evidence>
<feature type="transmembrane region" description="Helical" evidence="1">
    <location>
        <begin position="194"/>
        <end position="210"/>
    </location>
</feature>
<keyword evidence="1" id="KW-1133">Transmembrane helix</keyword>
<evidence type="ECO:0000313" key="3">
    <source>
        <dbReference type="Proteomes" id="UP000011676"/>
    </source>
</evidence>
<feature type="transmembrane region" description="Helical" evidence="1">
    <location>
        <begin position="370"/>
        <end position="391"/>
    </location>
</feature>
<feature type="transmembrane region" description="Helical" evidence="1">
    <location>
        <begin position="330"/>
        <end position="349"/>
    </location>
</feature>
<gene>
    <name evidence="2" type="ORF">SMU82_08128</name>
</gene>
<feature type="transmembrane region" description="Helical" evidence="1">
    <location>
        <begin position="277"/>
        <end position="295"/>
    </location>
</feature>
<dbReference type="RefSeq" id="WP_002296413.1">
    <property type="nucleotide sequence ID" value="NZ_AHSR01000039.1"/>
</dbReference>
<evidence type="ECO:0000256" key="1">
    <source>
        <dbReference type="SAM" id="Phobius"/>
    </source>
</evidence>